<dbReference type="Proteomes" id="UP000262969">
    <property type="component" value="Unassembled WGS sequence"/>
</dbReference>
<feature type="coiled-coil region" evidence="1">
    <location>
        <begin position="162"/>
        <end position="189"/>
    </location>
</feature>
<protein>
    <submittedName>
        <fullName evidence="3">Uncharacterized protein</fullName>
    </submittedName>
</protein>
<sequence>MFEFDGYGYATVKEMDLAKKEAESIAYIKSRTDFKDREKLKKLYEGLIEKQSFVTPTGINFLREVQKELNAFSDKAVSPVFVTVPTEMKKGSYVRSASFQQMSEGQKQAKKDVLQGKLRNLRIINAFLIVIIIGMFVSVLLGNNSPIDAEVKIRTKYSVWEKELTERENAILERENAILENEKALQEKEN</sequence>
<keyword evidence="2" id="KW-0472">Membrane</keyword>
<reference evidence="3 4" key="1">
    <citation type="journal article" date="2018" name="Nat. Biotechnol.">
        <title>A standardized bacterial taxonomy based on genome phylogeny substantially revises the tree of life.</title>
        <authorList>
            <person name="Parks D.H."/>
            <person name="Chuvochina M."/>
            <person name="Waite D.W."/>
            <person name="Rinke C."/>
            <person name="Skarshewski A."/>
            <person name="Chaumeil P.A."/>
            <person name="Hugenholtz P."/>
        </authorList>
    </citation>
    <scope>NUCLEOTIDE SEQUENCE [LARGE SCALE GENOMIC DNA]</scope>
    <source>
        <strain evidence="3">UBA11728</strain>
    </source>
</reference>
<comment type="caution">
    <text evidence="3">The sequence shown here is derived from an EMBL/GenBank/DDBJ whole genome shotgun (WGS) entry which is preliminary data.</text>
</comment>
<proteinExistence type="predicted"/>
<dbReference type="AlphaFoldDB" id="A0A3D2X1X0"/>
<accession>A0A3D2X1X0</accession>
<keyword evidence="2" id="KW-0812">Transmembrane</keyword>
<gene>
    <name evidence="3" type="ORF">DHW61_00885</name>
</gene>
<evidence type="ECO:0000313" key="4">
    <source>
        <dbReference type="Proteomes" id="UP000262969"/>
    </source>
</evidence>
<feature type="transmembrane region" description="Helical" evidence="2">
    <location>
        <begin position="123"/>
        <end position="142"/>
    </location>
</feature>
<keyword evidence="2" id="KW-1133">Transmembrane helix</keyword>
<name>A0A3D2X1X0_9FIRM</name>
<keyword evidence="1" id="KW-0175">Coiled coil</keyword>
<evidence type="ECO:0000313" key="3">
    <source>
        <dbReference type="EMBL" id="HCL00976.1"/>
    </source>
</evidence>
<evidence type="ECO:0000256" key="1">
    <source>
        <dbReference type="SAM" id="Coils"/>
    </source>
</evidence>
<organism evidence="3 4">
    <name type="scientific">Lachnoclostridium phytofermentans</name>
    <dbReference type="NCBI Taxonomy" id="66219"/>
    <lineage>
        <taxon>Bacteria</taxon>
        <taxon>Bacillati</taxon>
        <taxon>Bacillota</taxon>
        <taxon>Clostridia</taxon>
        <taxon>Lachnospirales</taxon>
        <taxon>Lachnospiraceae</taxon>
    </lineage>
</organism>
<dbReference type="EMBL" id="DPVV01000033">
    <property type="protein sequence ID" value="HCL00976.1"/>
    <property type="molecule type" value="Genomic_DNA"/>
</dbReference>
<evidence type="ECO:0000256" key="2">
    <source>
        <dbReference type="SAM" id="Phobius"/>
    </source>
</evidence>